<keyword evidence="3" id="KW-0862">Zinc</keyword>
<reference evidence="7 8" key="1">
    <citation type="journal article" date="2016" name="Sci. Rep.">
        <title>The genome sequence of the outbreeding globe artichoke constructed de novo incorporating a phase-aware low-pass sequencing strategy of F1 progeny.</title>
        <authorList>
            <person name="Scaglione D."/>
            <person name="Reyes-Chin-Wo S."/>
            <person name="Acquadro A."/>
            <person name="Froenicke L."/>
            <person name="Portis E."/>
            <person name="Beitel C."/>
            <person name="Tirone M."/>
            <person name="Mauro R."/>
            <person name="Lo Monaco A."/>
            <person name="Mauromicale G."/>
            <person name="Faccioli P."/>
            <person name="Cattivelli L."/>
            <person name="Rieseberg L."/>
            <person name="Michelmore R."/>
            <person name="Lanteri S."/>
        </authorList>
    </citation>
    <scope>NUCLEOTIDE SEQUENCE [LARGE SCALE GENOMIC DNA]</scope>
    <source>
        <strain evidence="7">2C</strain>
    </source>
</reference>
<dbReference type="InterPro" id="IPR019787">
    <property type="entry name" value="Znf_PHD-finger"/>
</dbReference>
<proteinExistence type="predicted"/>
<dbReference type="Pfam" id="PF25073">
    <property type="entry name" value="DUF7797"/>
    <property type="match status" value="1"/>
</dbReference>
<evidence type="ECO:0000256" key="2">
    <source>
        <dbReference type="ARBA" id="ARBA00022771"/>
    </source>
</evidence>
<evidence type="ECO:0000313" key="7">
    <source>
        <dbReference type="EMBL" id="KVH99171.1"/>
    </source>
</evidence>
<dbReference type="PANTHER" id="PTHR47527">
    <property type="entry name" value="RING/FYVE/PHD ZINC FINGER SUPERFAMILY PROTEIN"/>
    <property type="match status" value="1"/>
</dbReference>
<feature type="region of interest" description="Disordered" evidence="5">
    <location>
        <begin position="552"/>
        <end position="572"/>
    </location>
</feature>
<feature type="compositionally biased region" description="Basic and acidic residues" evidence="5">
    <location>
        <begin position="561"/>
        <end position="572"/>
    </location>
</feature>
<evidence type="ECO:0000259" key="6">
    <source>
        <dbReference type="PROSITE" id="PS50016"/>
    </source>
</evidence>
<feature type="domain" description="PHD-type" evidence="6">
    <location>
        <begin position="379"/>
        <end position="433"/>
    </location>
</feature>
<evidence type="ECO:0000256" key="1">
    <source>
        <dbReference type="ARBA" id="ARBA00022723"/>
    </source>
</evidence>
<dbReference type="InterPro" id="IPR043151">
    <property type="entry name" value="BAH_sf"/>
</dbReference>
<protein>
    <recommendedName>
        <fullName evidence="6">PHD-type domain-containing protein</fullName>
    </recommendedName>
</protein>
<organism evidence="7 8">
    <name type="scientific">Cynara cardunculus var. scolymus</name>
    <name type="common">Globe artichoke</name>
    <name type="synonym">Cynara scolymus</name>
    <dbReference type="NCBI Taxonomy" id="59895"/>
    <lineage>
        <taxon>Eukaryota</taxon>
        <taxon>Viridiplantae</taxon>
        <taxon>Streptophyta</taxon>
        <taxon>Embryophyta</taxon>
        <taxon>Tracheophyta</taxon>
        <taxon>Spermatophyta</taxon>
        <taxon>Magnoliopsida</taxon>
        <taxon>eudicotyledons</taxon>
        <taxon>Gunneridae</taxon>
        <taxon>Pentapetalae</taxon>
        <taxon>asterids</taxon>
        <taxon>campanulids</taxon>
        <taxon>Asterales</taxon>
        <taxon>Asteraceae</taxon>
        <taxon>Carduoideae</taxon>
        <taxon>Cardueae</taxon>
        <taxon>Carduinae</taxon>
        <taxon>Cynara</taxon>
    </lineage>
</organism>
<dbReference type="STRING" id="59895.A0A103XYD9"/>
<dbReference type="PANTHER" id="PTHR47527:SF3">
    <property type="entry name" value="RING_FYVE_PHD ZINC FINGER SUPERFAMILY PROTEIN"/>
    <property type="match status" value="1"/>
</dbReference>
<dbReference type="PROSITE" id="PS01359">
    <property type="entry name" value="ZF_PHD_1"/>
    <property type="match status" value="1"/>
</dbReference>
<evidence type="ECO:0000256" key="4">
    <source>
        <dbReference type="PROSITE-ProRule" id="PRU00146"/>
    </source>
</evidence>
<dbReference type="Gene3D" id="2.30.30.1150">
    <property type="match status" value="1"/>
</dbReference>
<dbReference type="InterPro" id="IPR011011">
    <property type="entry name" value="Znf_FYVE_PHD"/>
</dbReference>
<dbReference type="InterPro" id="IPR019786">
    <property type="entry name" value="Zinc_finger_PHD-type_CS"/>
</dbReference>
<dbReference type="EMBL" id="LEKV01003635">
    <property type="protein sequence ID" value="KVH99171.1"/>
    <property type="molecule type" value="Genomic_DNA"/>
</dbReference>
<dbReference type="Gene3D" id="2.30.30.490">
    <property type="match status" value="1"/>
</dbReference>
<dbReference type="GO" id="GO:0008270">
    <property type="term" value="F:zinc ion binding"/>
    <property type="evidence" value="ECO:0007669"/>
    <property type="project" value="UniProtKB-KW"/>
</dbReference>
<dbReference type="PROSITE" id="PS50016">
    <property type="entry name" value="ZF_PHD_2"/>
    <property type="match status" value="1"/>
</dbReference>
<dbReference type="AlphaFoldDB" id="A0A103XYD9"/>
<feature type="compositionally biased region" description="Polar residues" evidence="5">
    <location>
        <begin position="161"/>
        <end position="180"/>
    </location>
</feature>
<gene>
    <name evidence="7" type="ORF">Ccrd_022606</name>
</gene>
<evidence type="ECO:0000256" key="3">
    <source>
        <dbReference type="ARBA" id="ARBA00022833"/>
    </source>
</evidence>
<sequence length="822" mass="89912">MENTGVVESMDGSEVRSESLGEKRPLENGLDRDLGSKKARVGGEDVVLAGNVKKVAEIVLLLATMGKMRGGRKPTAVEVQMMVEAREKLADVCKEFAPKDIFPRDAFGTVIEDLGLNRLKEQRLGIRPQKMSIAEKLKFTKEKMEKSEVFPLRSNIYTPPRLQSNLSGAAESRGTSNVRMFSSDKANPASVSSGSFQHPSNTVHASAANSRTLPYQLPTSEVRPGVSSVSPSIQMLRAERPQFRLDVGSNGSSYASESQAISAGDHMKGKTPTWSMQPQSGSFAKLGSDKMSANTFVKAEGSSDMATSRVSYQGITSKPFITQVTSSPMTANHMQHRMNFIQSSDTHGEISKIVQKLLQPHLPDHPTWNPPSRDYMSKALTCQMCKGTINEVDTALVCDACERGYHLRCLQCNPKAIPRGEWQEWHCAKCLAISNGKPLPPKYGRVMRNISTPKLSSNALVGQPSLDKKVQSSHVNVNQQMMTTNENFVNISQSASGGTAGTDSKLAEVQANDKNECGIHGSLEQSSVSSSIEGSHEEKLVTVSESQPSANFSEFGSNSLIKEDKQGDHVEKSETCIVGSEHEGPSSSDMNEVEWLGGVQKETDGKTYYHSCCINGIAMWEDGKTAKKWVTVTRCFFPDDLPEGVGRPCAPESNEVYESNHESMLAAGLIHGSCEVLSPSKFSEESVVRTRLRARGSDRPKPLFLCNHRQLKALLSPGAIGLAPLSLLPDLPPFWFRDNRLFGVPLAAPPFTRGPTTFFALLRGRAGLGLEPNIASCSMYPSNSKDQLAELLTLEAAEKKERHDINISQMNQHKWAHKNKID</sequence>
<dbReference type="SUPFAM" id="SSF57903">
    <property type="entry name" value="FYVE/PHD zinc finger"/>
    <property type="match status" value="1"/>
</dbReference>
<dbReference type="InterPro" id="IPR056699">
    <property type="entry name" value="DUF7797"/>
</dbReference>
<keyword evidence="2 4" id="KW-0863">Zinc-finger</keyword>
<feature type="compositionally biased region" description="Basic and acidic residues" evidence="5">
    <location>
        <begin position="13"/>
        <end position="35"/>
    </location>
</feature>
<feature type="region of interest" description="Disordered" evidence="5">
    <location>
        <begin position="1"/>
        <end position="35"/>
    </location>
</feature>
<dbReference type="InterPro" id="IPR001965">
    <property type="entry name" value="Znf_PHD"/>
</dbReference>
<name>A0A103XYD9_CYNCS</name>
<dbReference type="OMA" id="KCYFPDD"/>
<keyword evidence="8" id="KW-1185">Reference proteome</keyword>
<dbReference type="SMART" id="SM00249">
    <property type="entry name" value="PHD"/>
    <property type="match status" value="1"/>
</dbReference>
<dbReference type="Proteomes" id="UP000243975">
    <property type="component" value="Unassembled WGS sequence"/>
</dbReference>
<feature type="compositionally biased region" description="Polar residues" evidence="5">
    <location>
        <begin position="189"/>
        <end position="207"/>
    </location>
</feature>
<dbReference type="Gramene" id="KVH99171">
    <property type="protein sequence ID" value="KVH99171"/>
    <property type="gene ID" value="Ccrd_022606"/>
</dbReference>
<evidence type="ECO:0000313" key="8">
    <source>
        <dbReference type="Proteomes" id="UP000243975"/>
    </source>
</evidence>
<keyword evidence="1" id="KW-0479">Metal-binding</keyword>
<comment type="caution">
    <text evidence="7">The sequence shown here is derived from an EMBL/GenBank/DDBJ whole genome shotgun (WGS) entry which is preliminary data.</text>
</comment>
<feature type="region of interest" description="Disordered" evidence="5">
    <location>
        <begin position="161"/>
        <end position="207"/>
    </location>
</feature>
<accession>A0A103XYD9</accession>
<evidence type="ECO:0000256" key="5">
    <source>
        <dbReference type="SAM" id="MobiDB-lite"/>
    </source>
</evidence>